<proteinExistence type="predicted"/>
<organism evidence="3 4">
    <name type="scientific">Promicromonospora citrea</name>
    <dbReference type="NCBI Taxonomy" id="43677"/>
    <lineage>
        <taxon>Bacteria</taxon>
        <taxon>Bacillati</taxon>
        <taxon>Actinomycetota</taxon>
        <taxon>Actinomycetes</taxon>
        <taxon>Micrococcales</taxon>
        <taxon>Promicromonosporaceae</taxon>
        <taxon>Promicromonospora</taxon>
    </lineage>
</organism>
<dbReference type="GO" id="GO:0003677">
    <property type="term" value="F:DNA binding"/>
    <property type="evidence" value="ECO:0007669"/>
    <property type="project" value="InterPro"/>
</dbReference>
<dbReference type="PROSITE" id="PS51192">
    <property type="entry name" value="HELICASE_ATP_BIND_1"/>
    <property type="match status" value="1"/>
</dbReference>
<reference evidence="3" key="2">
    <citation type="submission" date="2020-09" db="EMBL/GenBank/DDBJ databases">
        <authorList>
            <person name="Sun Q."/>
            <person name="Ohkuma M."/>
        </authorList>
    </citation>
    <scope>NUCLEOTIDE SEQUENCE</scope>
    <source>
        <strain evidence="3">JCM 3051</strain>
    </source>
</reference>
<dbReference type="GO" id="GO:0016787">
    <property type="term" value="F:hydrolase activity"/>
    <property type="evidence" value="ECO:0007669"/>
    <property type="project" value="InterPro"/>
</dbReference>
<feature type="domain" description="Helicase C-terminal" evidence="2">
    <location>
        <begin position="1448"/>
        <end position="1596"/>
    </location>
</feature>
<dbReference type="Pfam" id="PF00271">
    <property type="entry name" value="Helicase_C"/>
    <property type="match status" value="1"/>
</dbReference>
<dbReference type="NCBIfam" id="NF047352">
    <property type="entry name" value="P_loop_sacsin"/>
    <property type="match status" value="1"/>
</dbReference>
<dbReference type="SUPFAM" id="SSF52540">
    <property type="entry name" value="P-loop containing nucleoside triphosphate hydrolases"/>
    <property type="match status" value="1"/>
</dbReference>
<dbReference type="SMART" id="SM00487">
    <property type="entry name" value="DEXDc"/>
    <property type="match status" value="1"/>
</dbReference>
<sequence>MGKMQEWQRGEGALARLVAEQTETCLAVYREDRSRVEQDANNELRIAEGGYNNRQLEETVQNAVDAARRGGSRLEVRLTAETLYVANDGEPFDAAGVNALLASDLSRKDGESIGRFGIGFKSVLAVTDRPRIFSRSVSFGFDKAWAEATLRQYGFESPRYPTMRLAQVLDPAAHAAADPHLKTLMEWASTVVALPLSGAHRALSQRIMSFQPEFVLFAPHVTEARFYDLTTWTAGGAGEIGHEDVTDDVVRRVANPDGTVTIEFGGRSEVWSLAEAQHRPSARARAEAGRVADREEVPVQYAAKVPVGGVGQFWAYFPTRERTTLSGLVNAPWKLSDDRLGLLETAFNEEILTSVLPRLVGEAVQVYGEQEDPARILDVLPARGRENRGWADETINEPVFEHLRTVRSVPDGTGVLRKPAELRWTGFVDDVERAWLQEWADHPAAPRDRWVHPGAYTSPERRSKIERLLSGTSGRGLDGATATPVATWLEDLVADGSVRSSAAAIRLAARMFQDSQRIVDAGRRSRAVQGVLGARLIRLENGTFRKPEKGRIFVRQSDHDTGHEFVDAELVAQDGVRKALQVLGIVVFDRSGELRGHFAHARSAEVLRDKALLAQTWQRIWQTARMIEDEETVYALFVEDFGESLERAIRVRTADGSWRGIADAYLEGRLIARGVGRDQDRLIDPLFHTDSDVRILRRIGAVDEPTYRPDPPHEPWMAAYEKAVADRFISKQKGSTPQRDRIVAEGSAPPWPLEPLIEMSSEARAVVTDALVRRGTPSSWTVHHSSNSSYGRLPVRPPEVWFLNRYGVFDVPGFGHLRPSEVFQASDDIDGEVFPTVEIGDAFAKLLRLRTDPDDENQMSPEDWKTLAARAATWTGSPDADARRGKLYGWLPFKLPDDPMPLTARVGRRYQEVAPENIGVTTDPAVYDSLVEAQVPALLLADSADCEQFVEVWGARPGKDLLQEEILVVPDGEPEYLLDLYPPMKLWVPVEDHEIQVQPCRSIERLVATPEGQKGRPIRQRREGEVVHVTASDPAEVLTQVVAALNLNMSTADIRGVFDQMAAQKSRKLVATIKKAATNDDRLLAAVGVDVLRRSLPKQVLDVVEGQAGTAGPHEIAALARAVHGVGVLKQPSILAALQDHGLEPPREWTGRSRTRRWVENLGFPTEWAGFTSNTRPAQETVDGPAMLKPLHSYQVTVTERIKDLFLGTGSDRGMVALPTGAGKTRVAVQALVDGLREGYIADDEPMVWIAQTEELCEQAVETWTHIWRAVGPQVPMNVGRLWGSNSVVEDPSSFQLVVAGIDKVRSVAEREPARYEWMRVPSVVVIDEAHASVAPEYTKALEWFDRSGRTRRVSQRRPLIGLTATPFRGRSQYETERLVNRYGGNRLDDGAFADPDNPYLELQDMGVLARVRQEILDGSKVELTGQEIAEIEKATRLPSSVTERLGDDNDRTLRIVDDIAGRPADWTMLVFASSVENSRTLAALLSHRGVPAVSISADTDAAARRHYVEQFKAGRIRVITNYGVLTQGFDAPRVQAVYVTRPTFSPNVYQQMIGRGLRGPRNGGSEEVLIVNVRDNFTQYGDLLAFNTFEYLWKR</sequence>
<dbReference type="InterPro" id="IPR027417">
    <property type="entry name" value="P-loop_NTPase"/>
</dbReference>
<comment type="caution">
    <text evidence="3">The sequence shown here is derived from an EMBL/GenBank/DDBJ whole genome shotgun (WGS) entry which is preliminary data.</text>
</comment>
<dbReference type="SUPFAM" id="SSF55874">
    <property type="entry name" value="ATPase domain of HSP90 chaperone/DNA topoisomerase II/histidine kinase"/>
    <property type="match status" value="1"/>
</dbReference>
<dbReference type="GO" id="GO:0005829">
    <property type="term" value="C:cytosol"/>
    <property type="evidence" value="ECO:0007669"/>
    <property type="project" value="TreeGrafter"/>
</dbReference>
<accession>A0A8H9L599</accession>
<dbReference type="InterPro" id="IPR036890">
    <property type="entry name" value="HATPase_C_sf"/>
</dbReference>
<evidence type="ECO:0000313" key="3">
    <source>
        <dbReference type="EMBL" id="GGM37803.1"/>
    </source>
</evidence>
<name>A0A8H9L599_9MICO</name>
<dbReference type="PANTHER" id="PTHR47396">
    <property type="entry name" value="TYPE I RESTRICTION ENZYME ECOKI R PROTEIN"/>
    <property type="match status" value="1"/>
</dbReference>
<dbReference type="GO" id="GO:0005524">
    <property type="term" value="F:ATP binding"/>
    <property type="evidence" value="ECO:0007669"/>
    <property type="project" value="InterPro"/>
</dbReference>
<evidence type="ECO:0000313" key="4">
    <source>
        <dbReference type="Proteomes" id="UP000655589"/>
    </source>
</evidence>
<feature type="domain" description="Helicase ATP-binding" evidence="1">
    <location>
        <begin position="1205"/>
        <end position="1385"/>
    </location>
</feature>
<dbReference type="Gene3D" id="3.40.50.300">
    <property type="entry name" value="P-loop containing nucleotide triphosphate hydrolases"/>
    <property type="match status" value="2"/>
</dbReference>
<dbReference type="Proteomes" id="UP000655589">
    <property type="component" value="Unassembled WGS sequence"/>
</dbReference>
<dbReference type="EMBL" id="BMPT01000018">
    <property type="protein sequence ID" value="GGM37803.1"/>
    <property type="molecule type" value="Genomic_DNA"/>
</dbReference>
<dbReference type="PANTHER" id="PTHR47396:SF1">
    <property type="entry name" value="ATP-DEPENDENT HELICASE IRC3-RELATED"/>
    <property type="match status" value="1"/>
</dbReference>
<protein>
    <recommendedName>
        <fullName evidence="5">Superfamily II DNA or RNA helicase</fullName>
    </recommendedName>
</protein>
<dbReference type="SMART" id="SM00490">
    <property type="entry name" value="HELICc"/>
    <property type="match status" value="1"/>
</dbReference>
<dbReference type="InterPro" id="IPR001650">
    <property type="entry name" value="Helicase_C-like"/>
</dbReference>
<dbReference type="Gene3D" id="3.30.565.10">
    <property type="entry name" value="Histidine kinase-like ATPase, C-terminal domain"/>
    <property type="match status" value="1"/>
</dbReference>
<dbReference type="PROSITE" id="PS51194">
    <property type="entry name" value="HELICASE_CTER"/>
    <property type="match status" value="1"/>
</dbReference>
<evidence type="ECO:0000259" key="1">
    <source>
        <dbReference type="PROSITE" id="PS51192"/>
    </source>
</evidence>
<gene>
    <name evidence="3" type="ORF">GCM10010102_36770</name>
</gene>
<reference evidence="3" key="1">
    <citation type="journal article" date="2014" name="Int. J. Syst. Evol. Microbiol.">
        <title>Complete genome sequence of Corynebacterium casei LMG S-19264T (=DSM 44701T), isolated from a smear-ripened cheese.</title>
        <authorList>
            <consortium name="US DOE Joint Genome Institute (JGI-PGF)"/>
            <person name="Walter F."/>
            <person name="Albersmeier A."/>
            <person name="Kalinowski J."/>
            <person name="Ruckert C."/>
        </authorList>
    </citation>
    <scope>NUCLEOTIDE SEQUENCE</scope>
    <source>
        <strain evidence="3">JCM 3051</strain>
    </source>
</reference>
<evidence type="ECO:0000259" key="2">
    <source>
        <dbReference type="PROSITE" id="PS51194"/>
    </source>
</evidence>
<dbReference type="InterPro" id="IPR014001">
    <property type="entry name" value="Helicase_ATP-bd"/>
</dbReference>
<keyword evidence="4" id="KW-1185">Reference proteome</keyword>
<evidence type="ECO:0008006" key="5">
    <source>
        <dbReference type="Google" id="ProtNLM"/>
    </source>
</evidence>
<dbReference type="InterPro" id="IPR006935">
    <property type="entry name" value="Helicase/UvrB_N"/>
</dbReference>
<dbReference type="Pfam" id="PF04851">
    <property type="entry name" value="ResIII"/>
    <property type="match status" value="1"/>
</dbReference>
<dbReference type="InterPro" id="IPR050742">
    <property type="entry name" value="Helicase_Restrict-Modif_Enz"/>
</dbReference>